<feature type="transmembrane region" description="Helical" evidence="1">
    <location>
        <begin position="21"/>
        <end position="42"/>
    </location>
</feature>
<evidence type="ECO:0000313" key="2">
    <source>
        <dbReference type="EMBL" id="RZN57537.1"/>
    </source>
</evidence>
<dbReference type="Proteomes" id="UP000316080">
    <property type="component" value="Unassembled WGS sequence"/>
</dbReference>
<keyword evidence="1" id="KW-0472">Membrane</keyword>
<dbReference type="AlphaFoldDB" id="A0A520KGT0"/>
<dbReference type="EMBL" id="RXIH01000005">
    <property type="protein sequence ID" value="RZN57537.1"/>
    <property type="molecule type" value="Genomic_DNA"/>
</dbReference>
<keyword evidence="1" id="KW-1133">Transmembrane helix</keyword>
<name>A0A520KGT0_9CREN</name>
<feature type="transmembrane region" description="Helical" evidence="1">
    <location>
        <begin position="62"/>
        <end position="80"/>
    </location>
</feature>
<evidence type="ECO:0000313" key="3">
    <source>
        <dbReference type="Proteomes" id="UP000316080"/>
    </source>
</evidence>
<keyword evidence="1" id="KW-0812">Transmembrane</keyword>
<gene>
    <name evidence="2" type="ORF">EF809_00700</name>
</gene>
<comment type="caution">
    <text evidence="2">The sequence shown here is derived from an EMBL/GenBank/DDBJ whole genome shotgun (WGS) entry which is preliminary data.</text>
</comment>
<accession>A0A520KGT0</accession>
<evidence type="ECO:0000256" key="1">
    <source>
        <dbReference type="SAM" id="Phobius"/>
    </source>
</evidence>
<protein>
    <submittedName>
        <fullName evidence="2">Uncharacterized protein</fullName>
    </submittedName>
</protein>
<feature type="transmembrane region" description="Helical" evidence="1">
    <location>
        <begin position="92"/>
        <end position="116"/>
    </location>
</feature>
<sequence>MLDQNGYRLLENINKIFNKDILAIIAVISMIFLLSGGIYTILNKPSAIGIYKSLTIQSFLELFASIILLTIGFIGLIFLEKSMRKTFDISSAKIRFLVGIALLTTSIILMEVLLWLKL</sequence>
<proteinExistence type="predicted"/>
<reference evidence="2 3" key="1">
    <citation type="journal article" date="2019" name="Nat. Microbiol.">
        <title>Wide diversity of methane and short-chain alkane metabolisms in uncultured archaea.</title>
        <authorList>
            <person name="Borrel G."/>
            <person name="Adam P.S."/>
            <person name="McKay L.J."/>
            <person name="Chen L.X."/>
            <person name="Sierra-Garcia I.N."/>
            <person name="Sieber C.M."/>
            <person name="Letourneur Q."/>
            <person name="Ghozlane A."/>
            <person name="Andersen G.L."/>
            <person name="Li W.J."/>
            <person name="Hallam S.J."/>
            <person name="Muyzer G."/>
            <person name="de Oliveira V.M."/>
            <person name="Inskeep W.P."/>
            <person name="Banfield J.F."/>
            <person name="Gribaldo S."/>
        </authorList>
    </citation>
    <scope>NUCLEOTIDE SEQUENCE [LARGE SCALE GENOMIC DNA]</scope>
    <source>
        <strain evidence="2">Verst-YHS</strain>
    </source>
</reference>
<organism evidence="2 3">
    <name type="scientific">Thermoproteota archaeon</name>
    <dbReference type="NCBI Taxonomy" id="2056631"/>
    <lineage>
        <taxon>Archaea</taxon>
        <taxon>Thermoproteota</taxon>
    </lineage>
</organism>